<gene>
    <name evidence="1" type="ORF">ATEIFO6365_0001071100</name>
</gene>
<dbReference type="Proteomes" id="UP000452235">
    <property type="component" value="Unassembled WGS sequence"/>
</dbReference>
<proteinExistence type="predicted"/>
<name>A0A5M3YM29_ASPTE</name>
<comment type="caution">
    <text evidence="1">The sequence shown here is derived from an EMBL/GenBank/DDBJ whole genome shotgun (WGS) entry which is preliminary data.</text>
</comment>
<dbReference type="EMBL" id="BLJY01000001">
    <property type="protein sequence ID" value="GFF12488.1"/>
    <property type="molecule type" value="Genomic_DNA"/>
</dbReference>
<sequence length="120" mass="13205">MLLSQVLFTTLTLWTASSSATPLGHGKAEEIQLKFTVDDQLETAHLKLGQCSNLDLDGPVRKIDRTGDGRTICYSWTEKNCTGDRNFPWLATTESTSPPITVKSVKCEKLTLTDVLFSGL</sequence>
<reference evidence="1 2" key="1">
    <citation type="submission" date="2020-01" db="EMBL/GenBank/DDBJ databases">
        <title>Aspergillus terreus IFO 6365 whole genome shotgun sequence.</title>
        <authorList>
            <person name="Kanamasa S."/>
            <person name="Takahashi H."/>
        </authorList>
    </citation>
    <scope>NUCLEOTIDE SEQUENCE [LARGE SCALE GENOMIC DNA]</scope>
    <source>
        <strain evidence="1 2">IFO 6365</strain>
    </source>
</reference>
<protein>
    <submittedName>
        <fullName evidence="1">Uncharacterized protein</fullName>
    </submittedName>
</protein>
<accession>A0A5M3YM29</accession>
<organism evidence="1 2">
    <name type="scientific">Aspergillus terreus</name>
    <dbReference type="NCBI Taxonomy" id="33178"/>
    <lineage>
        <taxon>Eukaryota</taxon>
        <taxon>Fungi</taxon>
        <taxon>Dikarya</taxon>
        <taxon>Ascomycota</taxon>
        <taxon>Pezizomycotina</taxon>
        <taxon>Eurotiomycetes</taxon>
        <taxon>Eurotiomycetidae</taxon>
        <taxon>Eurotiales</taxon>
        <taxon>Aspergillaceae</taxon>
        <taxon>Aspergillus</taxon>
        <taxon>Aspergillus subgen. Circumdati</taxon>
    </lineage>
</organism>
<evidence type="ECO:0000313" key="1">
    <source>
        <dbReference type="EMBL" id="GFF12488.1"/>
    </source>
</evidence>
<evidence type="ECO:0000313" key="2">
    <source>
        <dbReference type="Proteomes" id="UP000452235"/>
    </source>
</evidence>
<dbReference type="AlphaFoldDB" id="A0A5M3YM29"/>
<keyword evidence="2" id="KW-1185">Reference proteome</keyword>